<organism evidence="1 2">
    <name type="scientific">Halobacillus mangrovi</name>
    <dbReference type="NCBI Taxonomy" id="402384"/>
    <lineage>
        <taxon>Bacteria</taxon>
        <taxon>Bacillati</taxon>
        <taxon>Bacillota</taxon>
        <taxon>Bacilli</taxon>
        <taxon>Bacillales</taxon>
        <taxon>Bacillaceae</taxon>
        <taxon>Halobacillus</taxon>
    </lineage>
</organism>
<accession>A0A1W5ZWT8</accession>
<name>A0A1W5ZWT8_9BACI</name>
<keyword evidence="2" id="KW-1185">Reference proteome</keyword>
<gene>
    <name evidence="1" type="ORF">HM131_13300</name>
</gene>
<reference evidence="1 2" key="1">
    <citation type="submission" date="2017-04" db="EMBL/GenBank/DDBJ databases">
        <title>The whole genome sequencing and assembly of Halobacillus mangrovi strain.</title>
        <authorList>
            <person name="Lee S.-J."/>
            <person name="Park M.-K."/>
            <person name="Kim J.-Y."/>
            <person name="Lee Y.-J."/>
            <person name="Yi H."/>
            <person name="Bahn Y.-S."/>
            <person name="Kim J.F."/>
            <person name="Lee D.-W."/>
        </authorList>
    </citation>
    <scope>NUCLEOTIDE SEQUENCE [LARGE SCALE GENOMIC DNA]</scope>
    <source>
        <strain evidence="1 2">KTB 131</strain>
    </source>
</reference>
<sequence length="71" mass="8457">MPVLPQESELFSSQPYAYYVTVLRISRIQVFKIKRHIIRGQNVIEVFSTRPFMIVTTKKLIHKDAEELWHV</sequence>
<dbReference type="AlphaFoldDB" id="A0A1W5ZWT8"/>
<evidence type="ECO:0000313" key="1">
    <source>
        <dbReference type="EMBL" id="ARI77765.1"/>
    </source>
</evidence>
<protein>
    <submittedName>
        <fullName evidence="1">Uncharacterized protein</fullName>
    </submittedName>
</protein>
<dbReference type="EMBL" id="CP020772">
    <property type="protein sequence ID" value="ARI77765.1"/>
    <property type="molecule type" value="Genomic_DNA"/>
</dbReference>
<proteinExistence type="predicted"/>
<dbReference type="KEGG" id="hmn:HM131_13300"/>
<dbReference type="Proteomes" id="UP000192527">
    <property type="component" value="Chromosome"/>
</dbReference>
<evidence type="ECO:0000313" key="2">
    <source>
        <dbReference type="Proteomes" id="UP000192527"/>
    </source>
</evidence>